<protein>
    <submittedName>
        <fullName evidence="1">Uncharacterized protein</fullName>
    </submittedName>
</protein>
<sequence>MRGGVMAGMHQITLMGAEMDTYTTNRRKCGRRMVETINKEGIGLILKKQN</sequence>
<gene>
    <name evidence="1" type="ORF">AEth_00188</name>
</gene>
<evidence type="ECO:0000313" key="2">
    <source>
        <dbReference type="Proteomes" id="UP000291831"/>
    </source>
</evidence>
<evidence type="ECO:0000313" key="1">
    <source>
        <dbReference type="EMBL" id="RZB32842.1"/>
    </source>
</evidence>
<dbReference type="EMBL" id="RPGO01000004">
    <property type="protein sequence ID" value="RZB32842.1"/>
    <property type="molecule type" value="Genomic_DNA"/>
</dbReference>
<dbReference type="AlphaFoldDB" id="A0A8B3S6K4"/>
<reference evidence="2" key="1">
    <citation type="submission" date="2019-01" db="EMBL/GenBank/DDBJ databases">
        <title>Anaerobic oxidation of ethane by archaea from a marine hydrocarbon seep.</title>
        <authorList>
            <person name="Musat F."/>
        </authorList>
    </citation>
    <scope>NUCLEOTIDE SEQUENCE [LARGE SCALE GENOMIC DNA]</scope>
</reference>
<name>A0A8B3S6K4_9EURY</name>
<proteinExistence type="predicted"/>
<dbReference type="Proteomes" id="UP000291831">
    <property type="component" value="Unassembled WGS sequence"/>
</dbReference>
<comment type="caution">
    <text evidence="1">The sequence shown here is derived from an EMBL/GenBank/DDBJ whole genome shotgun (WGS) entry which is preliminary data.</text>
</comment>
<accession>A0A8B3S6K4</accession>
<organism evidence="1 2">
    <name type="scientific">Candidatus Argoarchaeum ethanivorans</name>
    <dbReference type="NCBI Taxonomy" id="2608793"/>
    <lineage>
        <taxon>Archaea</taxon>
        <taxon>Methanobacteriati</taxon>
        <taxon>Methanobacteriota</taxon>
        <taxon>Stenosarchaea group</taxon>
        <taxon>Methanomicrobia</taxon>
        <taxon>Methanosarcinales</taxon>
        <taxon>Methanosarcinales incertae sedis</taxon>
        <taxon>GOM Arc I cluster</taxon>
        <taxon>Candidatus Argoarchaeum</taxon>
    </lineage>
</organism>